<protein>
    <submittedName>
        <fullName evidence="1">Uncharacterized protein</fullName>
    </submittedName>
</protein>
<reference evidence="1" key="2">
    <citation type="journal article" date="2015" name="Fish Shellfish Immunol.">
        <title>Early steps in the European eel (Anguilla anguilla)-Vibrio vulnificus interaction in the gills: Role of the RtxA13 toxin.</title>
        <authorList>
            <person name="Callol A."/>
            <person name="Pajuelo D."/>
            <person name="Ebbesson L."/>
            <person name="Teles M."/>
            <person name="MacKenzie S."/>
            <person name="Amaro C."/>
        </authorList>
    </citation>
    <scope>NUCLEOTIDE SEQUENCE</scope>
</reference>
<proteinExistence type="predicted"/>
<reference evidence="1" key="1">
    <citation type="submission" date="2014-11" db="EMBL/GenBank/DDBJ databases">
        <authorList>
            <person name="Amaro Gonzalez C."/>
        </authorList>
    </citation>
    <scope>NUCLEOTIDE SEQUENCE</scope>
</reference>
<dbReference type="EMBL" id="GBXM01056384">
    <property type="protein sequence ID" value="JAH52193.1"/>
    <property type="molecule type" value="Transcribed_RNA"/>
</dbReference>
<dbReference type="AlphaFoldDB" id="A0A0E9THI5"/>
<name>A0A0E9THI5_ANGAN</name>
<accession>A0A0E9THI5</accession>
<evidence type="ECO:0000313" key="1">
    <source>
        <dbReference type="EMBL" id="JAH52193.1"/>
    </source>
</evidence>
<organism evidence="1">
    <name type="scientific">Anguilla anguilla</name>
    <name type="common">European freshwater eel</name>
    <name type="synonym">Muraena anguilla</name>
    <dbReference type="NCBI Taxonomy" id="7936"/>
    <lineage>
        <taxon>Eukaryota</taxon>
        <taxon>Metazoa</taxon>
        <taxon>Chordata</taxon>
        <taxon>Craniata</taxon>
        <taxon>Vertebrata</taxon>
        <taxon>Euteleostomi</taxon>
        <taxon>Actinopterygii</taxon>
        <taxon>Neopterygii</taxon>
        <taxon>Teleostei</taxon>
        <taxon>Anguilliformes</taxon>
        <taxon>Anguillidae</taxon>
        <taxon>Anguilla</taxon>
    </lineage>
</organism>
<sequence>MGQGVLTTHKPLMLAFHFS</sequence>